<name>A0A9Q8Y5Q5_ENSAD</name>
<dbReference type="Pfam" id="PF19495">
    <property type="entry name" value="DUF6030"/>
    <property type="match status" value="1"/>
</dbReference>
<accession>A0A9Q8Y5Q5</accession>
<protein>
    <submittedName>
        <fullName evidence="3">DUF6030 family protein</fullName>
    </submittedName>
</protein>
<keyword evidence="2" id="KW-1133">Transmembrane helix</keyword>
<proteinExistence type="predicted"/>
<keyword evidence="2" id="KW-0812">Transmembrane</keyword>
<dbReference type="RefSeq" id="WP_252160423.1">
    <property type="nucleotide sequence ID" value="NZ_CP098807.1"/>
</dbReference>
<gene>
    <name evidence="3" type="ORF">NE863_16200</name>
</gene>
<dbReference type="EMBL" id="CP098807">
    <property type="protein sequence ID" value="USJ22817.1"/>
    <property type="molecule type" value="Genomic_DNA"/>
</dbReference>
<dbReference type="AlphaFoldDB" id="A0A9Q8Y5Q5"/>
<evidence type="ECO:0000313" key="4">
    <source>
        <dbReference type="Proteomes" id="UP001055460"/>
    </source>
</evidence>
<keyword evidence="2" id="KW-0472">Membrane</keyword>
<feature type="transmembrane region" description="Helical" evidence="2">
    <location>
        <begin position="21"/>
        <end position="40"/>
    </location>
</feature>
<reference evidence="3" key="1">
    <citation type="submission" date="2022-06" db="EMBL/GenBank/DDBJ databases">
        <title>Physiological and biochemical characterization and genomic elucidation of a strain of the genus Ensifer adhaerens M8 that combines arsenic oxidation and chromium reduction.</title>
        <authorList>
            <person name="Li X."/>
            <person name="Yu c."/>
        </authorList>
    </citation>
    <scope>NUCLEOTIDE SEQUENCE</scope>
    <source>
        <strain evidence="3">M8</strain>
    </source>
</reference>
<organism evidence="3 4">
    <name type="scientific">Ensifer adhaerens</name>
    <name type="common">Sinorhizobium morelense</name>
    <dbReference type="NCBI Taxonomy" id="106592"/>
    <lineage>
        <taxon>Bacteria</taxon>
        <taxon>Pseudomonadati</taxon>
        <taxon>Pseudomonadota</taxon>
        <taxon>Alphaproteobacteria</taxon>
        <taxon>Hyphomicrobiales</taxon>
        <taxon>Rhizobiaceae</taxon>
        <taxon>Sinorhizobium/Ensifer group</taxon>
        <taxon>Ensifer</taxon>
    </lineage>
</organism>
<evidence type="ECO:0000256" key="2">
    <source>
        <dbReference type="SAM" id="Phobius"/>
    </source>
</evidence>
<evidence type="ECO:0000256" key="1">
    <source>
        <dbReference type="SAM" id="MobiDB-lite"/>
    </source>
</evidence>
<feature type="region of interest" description="Disordered" evidence="1">
    <location>
        <begin position="276"/>
        <end position="304"/>
    </location>
</feature>
<evidence type="ECO:0000313" key="3">
    <source>
        <dbReference type="EMBL" id="USJ22817.1"/>
    </source>
</evidence>
<dbReference type="Proteomes" id="UP001055460">
    <property type="component" value="Chromosome"/>
</dbReference>
<dbReference type="InterPro" id="IPR046071">
    <property type="entry name" value="DUF6030"/>
</dbReference>
<sequence>MSTAKGKTPAGKPARSTGLRFFIVALLLIVTAIVATALLANEQRNLKRVLLAFGLPTTFLERGKPDETTGTKRARRVPPRIALPAWTFQDLQTPEQPFLRAIRSDPKALCDELRDAGFRELEWKSSAGEQAQWECSSLISFPRPGEDKPSSIFIFVKGSGEEEISSFRVKLNIERQEDSQAVTTAAARAASVFLDHVRWADAASVTLQIQALREFDLKRFGSRIQLKRESDEETQRYNFLANQPARARPKNIAEQYFDRSKWLAYGDGSLRSFVRGPSAWNAPAKVPDGTDSNKEESAPSASPP</sequence>